<keyword evidence="1" id="KW-1133">Transmembrane helix</keyword>
<dbReference type="AlphaFoldDB" id="W7X6S3"/>
<evidence type="ECO:0000256" key="1">
    <source>
        <dbReference type="SAM" id="Phobius"/>
    </source>
</evidence>
<dbReference type="InParanoid" id="W7X6S3"/>
<dbReference type="EMBL" id="GG662474">
    <property type="protein sequence ID" value="EWS72083.1"/>
    <property type="molecule type" value="Genomic_DNA"/>
</dbReference>
<proteinExistence type="predicted"/>
<dbReference type="KEGG" id="tet:TTHERM_000246949"/>
<evidence type="ECO:0000313" key="2">
    <source>
        <dbReference type="EMBL" id="EWS72083.1"/>
    </source>
</evidence>
<keyword evidence="3" id="KW-1185">Reference proteome</keyword>
<protein>
    <submittedName>
        <fullName evidence="2">Transmembrane protein, putative</fullName>
    </submittedName>
</protein>
<dbReference type="RefSeq" id="XP_012655394.1">
    <property type="nucleotide sequence ID" value="XM_012799940.1"/>
</dbReference>
<sequence length="232" mass="27780">MIKQDYYTKTNLITQLTQILHQQMLLLQNKIWQIQLIIFKRPQQTKNKKVFAIFQTFQLAAMIKFILKIKFIPQFNPKTILKKDLLKHKYTLIKKNKNHFISLTIKQSIIFRNRKILVSQKNSLKINAKAQIICQKVSKQKASINSQILIITKVVMSNIFKKTKINLLRLKVLNRGIKCLTAQQKRKKREYLIKNALETKHFIQAQEKQLQMYFQIKQLIEFQQIKFQVLRQ</sequence>
<gene>
    <name evidence="2" type="ORF">TTHERM_000246949</name>
</gene>
<reference evidence="3" key="1">
    <citation type="journal article" date="2006" name="PLoS Biol.">
        <title>Macronuclear genome sequence of the ciliate Tetrahymena thermophila, a model eukaryote.</title>
        <authorList>
            <person name="Eisen J.A."/>
            <person name="Coyne R.S."/>
            <person name="Wu M."/>
            <person name="Wu D."/>
            <person name="Thiagarajan M."/>
            <person name="Wortman J.R."/>
            <person name="Badger J.H."/>
            <person name="Ren Q."/>
            <person name="Amedeo P."/>
            <person name="Jones K.M."/>
            <person name="Tallon L.J."/>
            <person name="Delcher A.L."/>
            <person name="Salzberg S.L."/>
            <person name="Silva J.C."/>
            <person name="Haas B.J."/>
            <person name="Majoros W.H."/>
            <person name="Farzad M."/>
            <person name="Carlton J.M."/>
            <person name="Smith R.K. Jr."/>
            <person name="Garg J."/>
            <person name="Pearlman R.E."/>
            <person name="Karrer K.M."/>
            <person name="Sun L."/>
            <person name="Manning G."/>
            <person name="Elde N.C."/>
            <person name="Turkewitz A.P."/>
            <person name="Asai D.J."/>
            <person name="Wilkes D.E."/>
            <person name="Wang Y."/>
            <person name="Cai H."/>
            <person name="Collins K."/>
            <person name="Stewart B.A."/>
            <person name="Lee S.R."/>
            <person name="Wilamowska K."/>
            <person name="Weinberg Z."/>
            <person name="Ruzzo W.L."/>
            <person name="Wloga D."/>
            <person name="Gaertig J."/>
            <person name="Frankel J."/>
            <person name="Tsao C.-C."/>
            <person name="Gorovsky M.A."/>
            <person name="Keeling P.J."/>
            <person name="Waller R.F."/>
            <person name="Patron N.J."/>
            <person name="Cherry J.M."/>
            <person name="Stover N.A."/>
            <person name="Krieger C.J."/>
            <person name="del Toro C."/>
            <person name="Ryder H.F."/>
            <person name="Williamson S.C."/>
            <person name="Barbeau R.A."/>
            <person name="Hamilton E.P."/>
            <person name="Orias E."/>
        </authorList>
    </citation>
    <scope>NUCLEOTIDE SEQUENCE [LARGE SCALE GENOMIC DNA]</scope>
    <source>
        <strain evidence="3">SB210</strain>
    </source>
</reference>
<keyword evidence="1 2" id="KW-0812">Transmembrane</keyword>
<feature type="transmembrane region" description="Helical" evidence="1">
    <location>
        <begin position="50"/>
        <end position="67"/>
    </location>
</feature>
<organism evidence="2 3">
    <name type="scientific">Tetrahymena thermophila (strain SB210)</name>
    <dbReference type="NCBI Taxonomy" id="312017"/>
    <lineage>
        <taxon>Eukaryota</taxon>
        <taxon>Sar</taxon>
        <taxon>Alveolata</taxon>
        <taxon>Ciliophora</taxon>
        <taxon>Intramacronucleata</taxon>
        <taxon>Oligohymenophorea</taxon>
        <taxon>Hymenostomatida</taxon>
        <taxon>Tetrahymenina</taxon>
        <taxon>Tetrahymenidae</taxon>
        <taxon>Tetrahymena</taxon>
    </lineage>
</organism>
<dbReference type="GeneID" id="24438007"/>
<dbReference type="Proteomes" id="UP000009168">
    <property type="component" value="Unassembled WGS sequence"/>
</dbReference>
<name>W7X6S3_TETTS</name>
<accession>W7X6S3</accession>
<evidence type="ECO:0000313" key="3">
    <source>
        <dbReference type="Proteomes" id="UP000009168"/>
    </source>
</evidence>
<keyword evidence="1" id="KW-0472">Membrane</keyword>